<dbReference type="Pfam" id="PF14870">
    <property type="entry name" value="PSII_BNR"/>
    <property type="match status" value="2"/>
</dbReference>
<accession>A0A2S6FJB8</accession>
<organism evidence="5 6">
    <name type="scientific">Pseudomonas laurylsulfatiphila</name>
    <dbReference type="NCBI Taxonomy" id="2011015"/>
    <lineage>
        <taxon>Bacteria</taxon>
        <taxon>Pseudomonadati</taxon>
        <taxon>Pseudomonadota</taxon>
        <taxon>Gammaproteobacteria</taxon>
        <taxon>Pseudomonadales</taxon>
        <taxon>Pseudomonadaceae</taxon>
        <taxon>Pseudomonas</taxon>
    </lineage>
</organism>
<evidence type="ECO:0000256" key="1">
    <source>
        <dbReference type="ARBA" id="ARBA00022531"/>
    </source>
</evidence>
<feature type="signal peptide" evidence="3">
    <location>
        <begin position="1"/>
        <end position="26"/>
    </location>
</feature>
<dbReference type="Gene3D" id="2.130.10.10">
    <property type="entry name" value="YVTN repeat-like/Quinoprotein amine dehydrogenase"/>
    <property type="match status" value="2"/>
</dbReference>
<dbReference type="AlphaFoldDB" id="A0A2S6FJB8"/>
<dbReference type="GO" id="GO:0016787">
    <property type="term" value="F:hydrolase activity"/>
    <property type="evidence" value="ECO:0007669"/>
    <property type="project" value="UniProtKB-KW"/>
</dbReference>
<dbReference type="InterPro" id="IPR015943">
    <property type="entry name" value="WD40/YVTN_repeat-like_dom_sf"/>
</dbReference>
<dbReference type="InterPro" id="IPR036278">
    <property type="entry name" value="Sialidase_sf"/>
</dbReference>
<dbReference type="GO" id="GO:0015979">
    <property type="term" value="P:photosynthesis"/>
    <property type="evidence" value="ECO:0007669"/>
    <property type="project" value="UniProtKB-KW"/>
</dbReference>
<keyword evidence="2" id="KW-0604">Photosystem II</keyword>
<evidence type="ECO:0000313" key="6">
    <source>
        <dbReference type="Proteomes" id="UP000238541"/>
    </source>
</evidence>
<sequence>MNTFRWIALTALILALAAPFTRSVVAADFVDVLSSPAIQSDKAIGGVFTGLTRAGQRLVAVGQRGHIFYSDDNGVRWHQAEVPVSSDLVAVHFPSPTQGWAVGHDGIVLHSDNRGETWTRQLDGRQVGQIMLEHFQRQEGQQPDDALLAEAQRMVDEGADKPFLDVWFANDKTGYIVGAFNLIFRTEDGGRNWVPLMDRTDNPGALNFYGIRAIGDDLFIVGEQGLVLKLDPATQRFINIPTPYSGSYFGITGKPGSVLVYGLRGNVYRSVDHGVNWDKVELGLSSSITASTITADGRIILVSQAGHVLVSTDDGASFTLKPQDRLGPAAAAQAIASDVVVVAGARGLRQLPFE</sequence>
<evidence type="ECO:0000256" key="3">
    <source>
        <dbReference type="SAM" id="SignalP"/>
    </source>
</evidence>
<keyword evidence="3" id="KW-0732">Signal</keyword>
<dbReference type="RefSeq" id="WP_104449472.1">
    <property type="nucleotide sequence ID" value="NZ_NIRS01000004.1"/>
</dbReference>
<keyword evidence="6" id="KW-1185">Reference proteome</keyword>
<dbReference type="SUPFAM" id="SSF50939">
    <property type="entry name" value="Sialidases"/>
    <property type="match status" value="1"/>
</dbReference>
<gene>
    <name evidence="5" type="ORF">CD175_14520</name>
</gene>
<dbReference type="PANTHER" id="PTHR47199">
    <property type="entry name" value="PHOTOSYSTEM II STABILITY/ASSEMBLY FACTOR HCF136, CHLOROPLASTIC"/>
    <property type="match status" value="1"/>
</dbReference>
<dbReference type="PANTHER" id="PTHR47199:SF2">
    <property type="entry name" value="PHOTOSYSTEM II STABILITY_ASSEMBLY FACTOR HCF136, CHLOROPLASTIC"/>
    <property type="match status" value="1"/>
</dbReference>
<evidence type="ECO:0000313" key="5">
    <source>
        <dbReference type="EMBL" id="PPK37501.1"/>
    </source>
</evidence>
<feature type="domain" description="Photosynthesis system II assembly factor Ycf48/Hcf136-like" evidence="4">
    <location>
        <begin position="61"/>
        <end position="120"/>
    </location>
</feature>
<reference evidence="6" key="1">
    <citation type="submission" date="2017-06" db="EMBL/GenBank/DDBJ databases">
        <authorList>
            <person name="Furmanczyk E.M."/>
        </authorList>
    </citation>
    <scope>NUCLEOTIDE SEQUENCE [LARGE SCALE GENOMIC DNA]</scope>
    <source>
        <strain evidence="6">AP3_16</strain>
    </source>
</reference>
<comment type="caution">
    <text evidence="5">The sequence shown here is derived from an EMBL/GenBank/DDBJ whole genome shotgun (WGS) entry which is preliminary data.</text>
</comment>
<keyword evidence="1" id="KW-0602">Photosynthesis</keyword>
<feature type="domain" description="Photosynthesis system II assembly factor Ycf48/Hcf136-like" evidence="4">
    <location>
        <begin position="154"/>
        <end position="317"/>
    </location>
</feature>
<evidence type="ECO:0000256" key="2">
    <source>
        <dbReference type="ARBA" id="ARBA00023276"/>
    </source>
</evidence>
<name>A0A2S6FJB8_9PSED</name>
<dbReference type="EMBL" id="NIRS01000004">
    <property type="protein sequence ID" value="PPK37501.1"/>
    <property type="molecule type" value="Genomic_DNA"/>
</dbReference>
<evidence type="ECO:0000259" key="4">
    <source>
        <dbReference type="Pfam" id="PF14870"/>
    </source>
</evidence>
<dbReference type="InterPro" id="IPR028203">
    <property type="entry name" value="PSII_CF48-like_dom"/>
</dbReference>
<dbReference type="Proteomes" id="UP000238541">
    <property type="component" value="Unassembled WGS sequence"/>
</dbReference>
<feature type="chain" id="PRO_5015715766" evidence="3">
    <location>
        <begin position="27"/>
        <end position="354"/>
    </location>
</feature>
<protein>
    <submittedName>
        <fullName evidence="5">Glycosyl hydrolase</fullName>
    </submittedName>
</protein>
<proteinExistence type="predicted"/>
<keyword evidence="5" id="KW-0378">Hydrolase</keyword>
<dbReference type="GO" id="GO:0009523">
    <property type="term" value="C:photosystem II"/>
    <property type="evidence" value="ECO:0007669"/>
    <property type="project" value="UniProtKB-KW"/>
</dbReference>